<proteinExistence type="predicted"/>
<organism evidence="1">
    <name type="scientific">Eucalyptus grandis</name>
    <name type="common">Flooded gum</name>
    <dbReference type="NCBI Taxonomy" id="71139"/>
    <lineage>
        <taxon>Eukaryota</taxon>
        <taxon>Viridiplantae</taxon>
        <taxon>Streptophyta</taxon>
        <taxon>Embryophyta</taxon>
        <taxon>Tracheophyta</taxon>
        <taxon>Spermatophyta</taxon>
        <taxon>Magnoliopsida</taxon>
        <taxon>eudicotyledons</taxon>
        <taxon>Gunneridae</taxon>
        <taxon>Pentapetalae</taxon>
        <taxon>rosids</taxon>
        <taxon>malvids</taxon>
        <taxon>Myrtales</taxon>
        <taxon>Myrtaceae</taxon>
        <taxon>Myrtoideae</taxon>
        <taxon>Eucalypteae</taxon>
        <taxon>Eucalyptus</taxon>
    </lineage>
</organism>
<protein>
    <submittedName>
        <fullName evidence="1">Uncharacterized protein</fullName>
    </submittedName>
</protein>
<dbReference type="EMBL" id="KK198806">
    <property type="protein sequence ID" value="KCW45533.1"/>
    <property type="molecule type" value="Genomic_DNA"/>
</dbReference>
<sequence length="137" mass="15624">MAELSARFTHVTLLVAMLTNKKNARVATCGCIFNWRHCYDHRLVDLCEEFASVVAGSEVTTWWSLTSCWNGRTSVKLAITTWRSVVTTNLSWSSSEIRGVSRERMDADILRNLVSRPLRTYKMRSSMDTARSIRVCS</sequence>
<gene>
    <name evidence="1" type="ORF">EUGRSUZ_L00741</name>
</gene>
<dbReference type="InParanoid" id="A0A058ZUR7"/>
<name>A0A058ZUR7_EUCGR</name>
<evidence type="ECO:0000313" key="1">
    <source>
        <dbReference type="EMBL" id="KCW45533.1"/>
    </source>
</evidence>
<reference evidence="1" key="1">
    <citation type="submission" date="2013-07" db="EMBL/GenBank/DDBJ databases">
        <title>The genome of Eucalyptus grandis.</title>
        <authorList>
            <person name="Schmutz J."/>
            <person name="Hayes R."/>
            <person name="Myburg A."/>
            <person name="Tuskan G."/>
            <person name="Grattapaglia D."/>
            <person name="Rokhsar D.S."/>
        </authorList>
    </citation>
    <scope>NUCLEOTIDE SEQUENCE</scope>
    <source>
        <tissue evidence="1">Leaf extractions</tissue>
    </source>
</reference>
<accession>A0A058ZUR7</accession>
<dbReference type="AlphaFoldDB" id="A0A058ZUR7"/>
<dbReference type="Gramene" id="KCW45533">
    <property type="protein sequence ID" value="KCW45533"/>
    <property type="gene ID" value="EUGRSUZ_L00741"/>
</dbReference>